<evidence type="ECO:0000256" key="3">
    <source>
        <dbReference type="ARBA" id="ARBA00022963"/>
    </source>
</evidence>
<feature type="transmembrane region" description="Helical" evidence="6">
    <location>
        <begin position="93"/>
        <end position="120"/>
    </location>
</feature>
<comment type="function">
    <text evidence="6">Lipid hydrolase.</text>
</comment>
<feature type="compositionally biased region" description="Low complexity" evidence="7">
    <location>
        <begin position="689"/>
        <end position="698"/>
    </location>
</feature>
<evidence type="ECO:0000256" key="2">
    <source>
        <dbReference type="ARBA" id="ARBA00022801"/>
    </source>
</evidence>
<dbReference type="PROSITE" id="PS51635">
    <property type="entry name" value="PNPLA"/>
    <property type="match status" value="1"/>
</dbReference>
<dbReference type="CDD" id="cd07232">
    <property type="entry name" value="Pat_PLPL"/>
    <property type="match status" value="1"/>
</dbReference>
<feature type="active site" description="Proton acceptor" evidence="5">
    <location>
        <position position="453"/>
    </location>
</feature>
<evidence type="ECO:0000259" key="8">
    <source>
        <dbReference type="PROSITE" id="PS51635"/>
    </source>
</evidence>
<comment type="caution">
    <text evidence="5">Lacks conserved residue(s) required for the propagation of feature annotation.</text>
</comment>
<dbReference type="GO" id="GO:0016042">
    <property type="term" value="P:lipid catabolic process"/>
    <property type="evidence" value="ECO:0007669"/>
    <property type="project" value="UniProtKB-UniRule"/>
</dbReference>
<sequence length="823" mass="93324">MMNQTKNKRLTFEELLAKDYVNEDHIAAFAHALREDEAYFDHQGDLVSPHGTPPMSVHTPRIQKISALSDFAPINLRVRRRKKKGKDQGRSDILFLLLRWPLLAFISVFIMAEFGLYVLIRQMVNTKEWITAWRGKKGALRKRLRASRTYEEWKDAAKVLDNHLQFDEWKKVDEDPYYDWKLVRKVKNSLRALREKSDARGCLGVLETCIRANFAAVESSRLYSETYLGSKDLIESYFDELEKSIEFVRSTPDLSVDEKRRFFKSANTNLGVSALCLSGGGSFGYYHFGVVKAFFDAGLLPRVITGTSAGGLIAAFMCCYTDEELRVMLVPEIADRITACEESVDVWIKRFMKTGARFDSVAWARKCSFFTRGSMTFKEAYLRTGRVLNISVIPADRHSPTKLLNYITAPDTVIWSTLLASAAVPGILNPVVIMQKLKDGSIVPWNWGSRFKDGSLRVDIPVQGLNLYFNVTHPVVSQVNPHVHLFFFAPRGSAGKPVAHRKGKGWRGNFLLSAAEQWLKHELTKNFKVIRDLELLPQLLGQDWSSVFLQRFDGAVTIWPRTRFMDWIRILSDPDPAELARMMKVGQLVTWPKLHMIENRMRIEKQIYAGRQDVRIALKGRGKPQAEPRSLLLPPQSIGPASKLPSSAQSSNPSERPLSIDTDAEAAFSHGSRWFYRRGRNSQPPSPGPNSSDPLLSPSIRKKWASGLLDIPANSDEQPMDEHERNEDRDGVPEPRPSTSNGSFFSRLRKNSIPSLSLAFSQSRKALDEEYPEDGCVSDSSSDEDSLWPQDYVNHATLRGARWDEEREVAEEKGFSQGSSEDI</sequence>
<feature type="short sequence motif" description="GXGXXG" evidence="5">
    <location>
        <begin position="279"/>
        <end position="284"/>
    </location>
</feature>
<dbReference type="OrthoDB" id="15478at2759"/>
<evidence type="ECO:0000256" key="4">
    <source>
        <dbReference type="ARBA" id="ARBA00023098"/>
    </source>
</evidence>
<evidence type="ECO:0000256" key="5">
    <source>
        <dbReference type="PROSITE-ProRule" id="PRU01161"/>
    </source>
</evidence>
<evidence type="ECO:0000256" key="6">
    <source>
        <dbReference type="RuleBase" id="RU362055"/>
    </source>
</evidence>
<dbReference type="AlphaFoldDB" id="A0A8H6IB56"/>
<keyword evidence="4 5" id="KW-0443">Lipid metabolism</keyword>
<keyword evidence="6" id="KW-1133">Transmembrane helix</keyword>
<feature type="compositionally biased region" description="Polar residues" evidence="7">
    <location>
        <begin position="644"/>
        <end position="654"/>
    </location>
</feature>
<feature type="region of interest" description="Disordered" evidence="7">
    <location>
        <begin position="676"/>
        <end position="698"/>
    </location>
</feature>
<dbReference type="Proteomes" id="UP000521943">
    <property type="component" value="Unassembled WGS sequence"/>
</dbReference>
<organism evidence="9 10">
    <name type="scientific">Ephemerocybe angulata</name>
    <dbReference type="NCBI Taxonomy" id="980116"/>
    <lineage>
        <taxon>Eukaryota</taxon>
        <taxon>Fungi</taxon>
        <taxon>Dikarya</taxon>
        <taxon>Basidiomycota</taxon>
        <taxon>Agaricomycotina</taxon>
        <taxon>Agaricomycetes</taxon>
        <taxon>Agaricomycetidae</taxon>
        <taxon>Agaricales</taxon>
        <taxon>Agaricineae</taxon>
        <taxon>Psathyrellaceae</taxon>
        <taxon>Ephemerocybe</taxon>
    </lineage>
</organism>
<protein>
    <recommendedName>
        <fullName evidence="6">Patatin-like phospholipase domain-containing protein</fullName>
        <ecNumber evidence="6">3.1.1.-</ecNumber>
    </recommendedName>
</protein>
<reference evidence="9 10" key="1">
    <citation type="submission" date="2020-07" db="EMBL/GenBank/DDBJ databases">
        <title>Comparative genomics of pyrophilous fungi reveals a link between fire events and developmental genes.</title>
        <authorList>
            <consortium name="DOE Joint Genome Institute"/>
            <person name="Steindorff A.S."/>
            <person name="Carver A."/>
            <person name="Calhoun S."/>
            <person name="Stillman K."/>
            <person name="Liu H."/>
            <person name="Lipzen A."/>
            <person name="Pangilinan J."/>
            <person name="Labutti K."/>
            <person name="Bruns T.D."/>
            <person name="Grigoriev I.V."/>
        </authorList>
    </citation>
    <scope>NUCLEOTIDE SEQUENCE [LARGE SCALE GENOMIC DNA]</scope>
    <source>
        <strain evidence="9 10">CBS 144469</strain>
    </source>
</reference>
<keyword evidence="6" id="KW-0812">Transmembrane</keyword>
<feature type="compositionally biased region" description="Basic and acidic residues" evidence="7">
    <location>
        <begin position="720"/>
        <end position="733"/>
    </location>
</feature>
<dbReference type="GO" id="GO:0016020">
    <property type="term" value="C:membrane"/>
    <property type="evidence" value="ECO:0007669"/>
    <property type="project" value="UniProtKB-SubCell"/>
</dbReference>
<keyword evidence="3 5" id="KW-0442">Lipid degradation</keyword>
<feature type="active site" description="Nucleophile" evidence="5">
    <location>
        <position position="308"/>
    </location>
</feature>
<feature type="region of interest" description="Disordered" evidence="7">
    <location>
        <begin position="620"/>
        <end position="660"/>
    </location>
</feature>
<dbReference type="Gene3D" id="3.40.1090.10">
    <property type="entry name" value="Cytosolic phospholipase A2 catalytic domain"/>
    <property type="match status" value="2"/>
</dbReference>
<gene>
    <name evidence="9" type="ORF">DFP72DRAFT_878375</name>
</gene>
<comment type="caution">
    <text evidence="9">The sequence shown here is derived from an EMBL/GenBank/DDBJ whole genome shotgun (WGS) entry which is preliminary data.</text>
</comment>
<dbReference type="PANTHER" id="PTHR14226">
    <property type="entry name" value="NEUROPATHY TARGET ESTERASE/SWISS CHEESE D.MELANOGASTER"/>
    <property type="match status" value="1"/>
</dbReference>
<feature type="region of interest" description="Disordered" evidence="7">
    <location>
        <begin position="711"/>
        <end position="747"/>
    </location>
</feature>
<dbReference type="InterPro" id="IPR050301">
    <property type="entry name" value="NTE"/>
</dbReference>
<keyword evidence="10" id="KW-1185">Reference proteome</keyword>
<dbReference type="InterPro" id="IPR002641">
    <property type="entry name" value="PNPLA_dom"/>
</dbReference>
<dbReference type="Pfam" id="PF01734">
    <property type="entry name" value="Patatin"/>
    <property type="match status" value="1"/>
</dbReference>
<comment type="similarity">
    <text evidence="1 6">Belongs to the PLPL family.</text>
</comment>
<keyword evidence="6" id="KW-0472">Membrane</keyword>
<evidence type="ECO:0000313" key="9">
    <source>
        <dbReference type="EMBL" id="KAF6762253.1"/>
    </source>
</evidence>
<evidence type="ECO:0000256" key="7">
    <source>
        <dbReference type="SAM" id="MobiDB-lite"/>
    </source>
</evidence>
<dbReference type="EC" id="3.1.1.-" evidence="6"/>
<comment type="subcellular location">
    <subcellularLocation>
        <location evidence="6">Membrane</location>
        <topology evidence="6">Single-pass membrane protein</topology>
    </subcellularLocation>
</comment>
<keyword evidence="2 5" id="KW-0378">Hydrolase</keyword>
<evidence type="ECO:0000256" key="1">
    <source>
        <dbReference type="ARBA" id="ARBA00006104"/>
    </source>
</evidence>
<dbReference type="InterPro" id="IPR016035">
    <property type="entry name" value="Acyl_Trfase/lysoPLipase"/>
</dbReference>
<evidence type="ECO:0000313" key="10">
    <source>
        <dbReference type="Proteomes" id="UP000521943"/>
    </source>
</evidence>
<dbReference type="SUPFAM" id="SSF52151">
    <property type="entry name" value="FabD/lysophospholipase-like"/>
    <property type="match status" value="1"/>
</dbReference>
<feature type="short sequence motif" description="GXSXG" evidence="5">
    <location>
        <begin position="306"/>
        <end position="310"/>
    </location>
</feature>
<dbReference type="EMBL" id="JACGCI010000008">
    <property type="protein sequence ID" value="KAF6762253.1"/>
    <property type="molecule type" value="Genomic_DNA"/>
</dbReference>
<dbReference type="GO" id="GO:0004806">
    <property type="term" value="F:triacylglycerol lipase activity"/>
    <property type="evidence" value="ECO:0007669"/>
    <property type="project" value="InterPro"/>
</dbReference>
<dbReference type="InterPro" id="IPR021771">
    <property type="entry name" value="Triacylglycerol_lipase_N"/>
</dbReference>
<accession>A0A8H6IB56</accession>
<dbReference type="Pfam" id="PF11815">
    <property type="entry name" value="DUF3336"/>
    <property type="match status" value="1"/>
</dbReference>
<feature type="domain" description="PNPLA" evidence="8">
    <location>
        <begin position="275"/>
        <end position="466"/>
    </location>
</feature>
<name>A0A8H6IB56_9AGAR</name>
<feature type="region of interest" description="Disordered" evidence="7">
    <location>
        <begin position="765"/>
        <end position="789"/>
    </location>
</feature>
<dbReference type="PANTHER" id="PTHR14226:SF66">
    <property type="entry name" value="TRIACYLGLYCEROL LIPASE PTL2"/>
    <property type="match status" value="1"/>
</dbReference>
<proteinExistence type="inferred from homology"/>
<dbReference type="GO" id="GO:0006641">
    <property type="term" value="P:triglyceride metabolic process"/>
    <property type="evidence" value="ECO:0007669"/>
    <property type="project" value="UniProtKB-ARBA"/>
</dbReference>